<dbReference type="EMBL" id="LTDM01000010">
    <property type="protein sequence ID" value="OLS03270.1"/>
    <property type="molecule type" value="Genomic_DNA"/>
</dbReference>
<feature type="compositionally biased region" description="Gly residues" evidence="2">
    <location>
        <begin position="383"/>
        <end position="414"/>
    </location>
</feature>
<keyword evidence="5" id="KW-1185">Reference proteome</keyword>
<dbReference type="AlphaFoldDB" id="A0A1U7M7N9"/>
<name>A0A1U7M7N9_TISCR</name>
<keyword evidence="3" id="KW-0812">Transmembrane</keyword>
<gene>
    <name evidence="4" type="ORF">TICRE_06980</name>
</gene>
<evidence type="ECO:0000256" key="2">
    <source>
        <dbReference type="SAM" id="MobiDB-lite"/>
    </source>
</evidence>
<dbReference type="PANTHER" id="PTHR40903">
    <property type="entry name" value="GLYCINE-RICH CELL WALL STRUCTURAL PROTEIN 1-LIKE"/>
    <property type="match status" value="1"/>
</dbReference>
<reference evidence="4 5" key="1">
    <citation type="submission" date="2016-02" db="EMBL/GenBank/DDBJ databases">
        <title>Genome sequence of Tissierella creatinophila DSM 6911.</title>
        <authorList>
            <person name="Poehlein A."/>
            <person name="Daniel R."/>
        </authorList>
    </citation>
    <scope>NUCLEOTIDE SEQUENCE [LARGE SCALE GENOMIC DNA]</scope>
    <source>
        <strain evidence="4 5">DSM 6911</strain>
    </source>
</reference>
<proteinExistence type="predicted"/>
<evidence type="ECO:0000313" key="4">
    <source>
        <dbReference type="EMBL" id="OLS03270.1"/>
    </source>
</evidence>
<keyword evidence="1" id="KW-0175">Coiled coil</keyword>
<accession>A0A1U7M7N9</accession>
<feature type="compositionally biased region" description="Polar residues" evidence="2">
    <location>
        <begin position="452"/>
        <end position="475"/>
    </location>
</feature>
<feature type="transmembrane region" description="Helical" evidence="3">
    <location>
        <begin position="22"/>
        <end position="44"/>
    </location>
</feature>
<organism evidence="4 5">
    <name type="scientific">Tissierella creatinophila DSM 6911</name>
    <dbReference type="NCBI Taxonomy" id="1123403"/>
    <lineage>
        <taxon>Bacteria</taxon>
        <taxon>Bacillati</taxon>
        <taxon>Bacillota</taxon>
        <taxon>Tissierellia</taxon>
        <taxon>Tissierellales</taxon>
        <taxon>Tissierellaceae</taxon>
        <taxon>Tissierella</taxon>
    </lineage>
</organism>
<evidence type="ECO:0000256" key="3">
    <source>
        <dbReference type="SAM" id="Phobius"/>
    </source>
</evidence>
<feature type="transmembrane region" description="Helical" evidence="3">
    <location>
        <begin position="136"/>
        <end position="153"/>
    </location>
</feature>
<keyword evidence="3" id="KW-1133">Transmembrane helix</keyword>
<feature type="region of interest" description="Disordered" evidence="2">
    <location>
        <begin position="369"/>
        <end position="475"/>
    </location>
</feature>
<feature type="coiled-coil region" evidence="1">
    <location>
        <begin position="161"/>
        <end position="329"/>
    </location>
</feature>
<feature type="compositionally biased region" description="Gly residues" evidence="2">
    <location>
        <begin position="421"/>
        <end position="431"/>
    </location>
</feature>
<comment type="caution">
    <text evidence="4">The sequence shown here is derived from an EMBL/GenBank/DDBJ whole genome shotgun (WGS) entry which is preliminary data.</text>
</comment>
<evidence type="ECO:0000313" key="5">
    <source>
        <dbReference type="Proteomes" id="UP000186112"/>
    </source>
</evidence>
<keyword evidence="3" id="KW-0472">Membrane</keyword>
<dbReference type="OrthoDB" id="1715639at2"/>
<evidence type="ECO:0000256" key="1">
    <source>
        <dbReference type="SAM" id="Coils"/>
    </source>
</evidence>
<dbReference type="Proteomes" id="UP000186112">
    <property type="component" value="Unassembled WGS sequence"/>
</dbReference>
<feature type="transmembrane region" description="Helical" evidence="3">
    <location>
        <begin position="56"/>
        <end position="73"/>
    </location>
</feature>
<protein>
    <submittedName>
        <fullName evidence="4">Uncharacterized protein</fullName>
    </submittedName>
</protein>
<sequence length="527" mass="58629">MIDKDILKLLSPLKRKYYMTKIVNYFIHGIHCFFIALLSMIVLSKIVSIPYIMNKSIKLFILLMMLTIIFSIYKKPKDIELAKVIDSFGLKERVVTSLENSEDDTVFSSIQKKDTIKHLKDDNLKKNIKIKYPKKTIVSTVVIIFITIIMINISTPSVNRAKDIERDKQIIEKENEDIEKVINEIKEDKELTQTQKKEIENKLRELKKTLDKSKKLEDLDKDILKTKKELEKLREKLKNEEIERLTKELEKIDLTKQLSKEVLNKNKENISKEMKNIEDKLKNMDKKDLQKSIEDLEKIEKSIEDEEIKEAINSLANSLNQNIDNLQNSNIESDLANLSNSLSDSLSSGSCSSKSVCNGISKLEGMVSTGQMSGQASQNGSTQVGGNGTGGTGSGSGTAQGQGQGQGSGSGAGSGSSNESGNGGSNGGLGGNSSKTQNDGGVKDYEKIHAPKNQSGEGYDTQVSGSKGEQGDVDSTQVKKFGDKVGEEVPYNEVLKNYKKSAYEKINTEDIPPKMKDVVKKYFIELE</sequence>
<dbReference type="PANTHER" id="PTHR40903:SF1">
    <property type="entry name" value="HYPHALLY REGULATED CELL WALL PROTEIN 3"/>
    <property type="match status" value="1"/>
</dbReference>